<protein>
    <submittedName>
        <fullName evidence="1">Uncharacterized protein</fullName>
    </submittedName>
</protein>
<gene>
    <name evidence="1" type="ORF">GCM10010840_12310</name>
</gene>
<name>A0ABQ2G5M2_9DEIO</name>
<evidence type="ECO:0000313" key="2">
    <source>
        <dbReference type="Proteomes" id="UP000639973"/>
    </source>
</evidence>
<dbReference type="Proteomes" id="UP000639973">
    <property type="component" value="Unassembled WGS sequence"/>
</dbReference>
<dbReference type="Gene3D" id="2.40.33.20">
    <property type="entry name" value="PK beta-barrel domain-like"/>
    <property type="match status" value="1"/>
</dbReference>
<proteinExistence type="predicted"/>
<reference evidence="2" key="1">
    <citation type="journal article" date="2019" name="Int. J. Syst. Evol. Microbiol.">
        <title>The Global Catalogue of Microorganisms (GCM) 10K type strain sequencing project: providing services to taxonomists for standard genome sequencing and annotation.</title>
        <authorList>
            <consortium name="The Broad Institute Genomics Platform"/>
            <consortium name="The Broad Institute Genome Sequencing Center for Infectious Disease"/>
            <person name="Wu L."/>
            <person name="Ma J."/>
        </authorList>
    </citation>
    <scope>NUCLEOTIDE SEQUENCE [LARGE SCALE GENOMIC DNA]</scope>
    <source>
        <strain evidence="2">JCM 15442</strain>
    </source>
</reference>
<evidence type="ECO:0000313" key="1">
    <source>
        <dbReference type="EMBL" id="GGL75724.1"/>
    </source>
</evidence>
<keyword evidence="2" id="KW-1185">Reference proteome</keyword>
<dbReference type="RefSeq" id="WP_188970039.1">
    <property type="nucleotide sequence ID" value="NZ_BMOL01000004.1"/>
</dbReference>
<comment type="caution">
    <text evidence="1">The sequence shown here is derived from an EMBL/GenBank/DDBJ whole genome shotgun (WGS) entry which is preliminary data.</text>
</comment>
<accession>A0ABQ2G5M2</accession>
<organism evidence="1 2">
    <name type="scientific">Deinococcus aerolatus</name>
    <dbReference type="NCBI Taxonomy" id="522487"/>
    <lineage>
        <taxon>Bacteria</taxon>
        <taxon>Thermotogati</taxon>
        <taxon>Deinococcota</taxon>
        <taxon>Deinococci</taxon>
        <taxon>Deinococcales</taxon>
        <taxon>Deinococcaceae</taxon>
        <taxon>Deinococcus</taxon>
    </lineage>
</organism>
<dbReference type="EMBL" id="BMOL01000004">
    <property type="protein sequence ID" value="GGL75724.1"/>
    <property type="molecule type" value="Genomic_DNA"/>
</dbReference>
<sequence length="53" mass="5788">MTVTVHSVSTSPQHAFSSARQPQIRLLVGLSVEGEAYAGVTVQHLLRVRRNSD</sequence>